<protein>
    <submittedName>
        <fullName evidence="1">Uncharacterized protein</fullName>
    </submittedName>
</protein>
<gene>
    <name evidence="1" type="ORF">WA026_005702</name>
</gene>
<dbReference type="EMBL" id="JARQZJ010000032">
    <property type="protein sequence ID" value="KAK9874890.1"/>
    <property type="molecule type" value="Genomic_DNA"/>
</dbReference>
<evidence type="ECO:0000313" key="1">
    <source>
        <dbReference type="EMBL" id="KAK9874890.1"/>
    </source>
</evidence>
<evidence type="ECO:0000313" key="2">
    <source>
        <dbReference type="Proteomes" id="UP001431783"/>
    </source>
</evidence>
<reference evidence="1 2" key="1">
    <citation type="submission" date="2023-03" db="EMBL/GenBank/DDBJ databases">
        <title>Genome insight into feeding habits of ladybird beetles.</title>
        <authorList>
            <person name="Li H.-S."/>
            <person name="Huang Y.-H."/>
            <person name="Pang H."/>
        </authorList>
    </citation>
    <scope>NUCLEOTIDE SEQUENCE [LARGE SCALE GENOMIC DNA]</scope>
    <source>
        <strain evidence="1">SYSU_2023b</strain>
        <tissue evidence="1">Whole body</tissue>
    </source>
</reference>
<dbReference type="AlphaFoldDB" id="A0AAW1U1X0"/>
<sequence length="117" mass="13167">MPFSSLGLLNINLWSNLCGPSAMTTGLYASKSPPSKFQEIALSASSAGKCKTVKPPVDIPHFIFKYSAKEIISNLNCDPLNPSNLMYRIRLYSFRMNRPRVILMEMKNSNKNPDLRK</sequence>
<name>A0AAW1U1X0_9CUCU</name>
<dbReference type="Proteomes" id="UP001431783">
    <property type="component" value="Unassembled WGS sequence"/>
</dbReference>
<proteinExistence type="predicted"/>
<comment type="caution">
    <text evidence="1">The sequence shown here is derived from an EMBL/GenBank/DDBJ whole genome shotgun (WGS) entry which is preliminary data.</text>
</comment>
<accession>A0AAW1U1X0</accession>
<organism evidence="1 2">
    <name type="scientific">Henosepilachna vigintioctopunctata</name>
    <dbReference type="NCBI Taxonomy" id="420089"/>
    <lineage>
        <taxon>Eukaryota</taxon>
        <taxon>Metazoa</taxon>
        <taxon>Ecdysozoa</taxon>
        <taxon>Arthropoda</taxon>
        <taxon>Hexapoda</taxon>
        <taxon>Insecta</taxon>
        <taxon>Pterygota</taxon>
        <taxon>Neoptera</taxon>
        <taxon>Endopterygota</taxon>
        <taxon>Coleoptera</taxon>
        <taxon>Polyphaga</taxon>
        <taxon>Cucujiformia</taxon>
        <taxon>Coccinelloidea</taxon>
        <taxon>Coccinellidae</taxon>
        <taxon>Epilachninae</taxon>
        <taxon>Epilachnini</taxon>
        <taxon>Henosepilachna</taxon>
    </lineage>
</organism>
<keyword evidence="2" id="KW-1185">Reference proteome</keyword>